<feature type="transmembrane region" description="Helical" evidence="5">
    <location>
        <begin position="31"/>
        <end position="52"/>
    </location>
</feature>
<evidence type="ECO:0000256" key="3">
    <source>
        <dbReference type="ARBA" id="ARBA00022989"/>
    </source>
</evidence>
<dbReference type="RefSeq" id="WP_153790166.1">
    <property type="nucleotide sequence ID" value="NZ_CP045915.1"/>
</dbReference>
<dbReference type="PANTHER" id="PTHR38480">
    <property type="entry name" value="SLR0254 PROTEIN"/>
    <property type="match status" value="1"/>
</dbReference>
<dbReference type="PANTHER" id="PTHR38480:SF1">
    <property type="entry name" value="SLR0254 PROTEIN"/>
    <property type="match status" value="1"/>
</dbReference>
<evidence type="ECO:0000256" key="5">
    <source>
        <dbReference type="SAM" id="Phobius"/>
    </source>
</evidence>
<evidence type="ECO:0000256" key="2">
    <source>
        <dbReference type="ARBA" id="ARBA00022692"/>
    </source>
</evidence>
<keyword evidence="2 5" id="KW-0812">Transmembrane</keyword>
<feature type="transmembrane region" description="Helical" evidence="5">
    <location>
        <begin position="123"/>
        <end position="143"/>
    </location>
</feature>
<evidence type="ECO:0000256" key="1">
    <source>
        <dbReference type="ARBA" id="ARBA00004141"/>
    </source>
</evidence>
<organism evidence="7 8">
    <name type="scientific">Gracilibacillus salitolerans</name>
    <dbReference type="NCBI Taxonomy" id="2663022"/>
    <lineage>
        <taxon>Bacteria</taxon>
        <taxon>Bacillati</taxon>
        <taxon>Bacillota</taxon>
        <taxon>Bacilli</taxon>
        <taxon>Bacillales</taxon>
        <taxon>Bacillaceae</taxon>
        <taxon>Gracilibacillus</taxon>
    </lineage>
</organism>
<evidence type="ECO:0000313" key="8">
    <source>
        <dbReference type="Proteomes" id="UP000339690"/>
    </source>
</evidence>
<evidence type="ECO:0000259" key="6">
    <source>
        <dbReference type="Pfam" id="PF06271"/>
    </source>
</evidence>
<dbReference type="Pfam" id="PF06271">
    <property type="entry name" value="RDD"/>
    <property type="match status" value="1"/>
</dbReference>
<dbReference type="EMBL" id="CP045915">
    <property type="protein sequence ID" value="QGH33028.1"/>
    <property type="molecule type" value="Genomic_DNA"/>
</dbReference>
<accession>A0A5Q2THZ1</accession>
<evidence type="ECO:0000256" key="4">
    <source>
        <dbReference type="ARBA" id="ARBA00023136"/>
    </source>
</evidence>
<comment type="subcellular location">
    <subcellularLocation>
        <location evidence="1">Membrane</location>
        <topology evidence="1">Multi-pass membrane protein</topology>
    </subcellularLocation>
</comment>
<dbReference type="InterPro" id="IPR010432">
    <property type="entry name" value="RDD"/>
</dbReference>
<dbReference type="AlphaFoldDB" id="A0A5Q2THZ1"/>
<dbReference type="Proteomes" id="UP000339690">
    <property type="component" value="Chromosome"/>
</dbReference>
<reference evidence="7 8" key="1">
    <citation type="submission" date="2019-11" db="EMBL/GenBank/DDBJ databases">
        <title>Gracilibacillus salitolerans sp. nov., a moderate halophile isolated from a saline soil in northwest China.</title>
        <authorList>
            <person name="Gan L."/>
        </authorList>
    </citation>
    <scope>NUCLEOTIDE SEQUENCE [LARGE SCALE GENOMIC DNA]</scope>
    <source>
        <strain evidence="7 8">SCU50</strain>
    </source>
</reference>
<name>A0A5Q2THZ1_9BACI</name>
<feature type="domain" description="RDD" evidence="6">
    <location>
        <begin position="20"/>
        <end position="156"/>
    </location>
</feature>
<proteinExistence type="predicted"/>
<keyword evidence="8" id="KW-1185">Reference proteome</keyword>
<feature type="transmembrane region" description="Helical" evidence="5">
    <location>
        <begin position="67"/>
        <end position="91"/>
    </location>
</feature>
<dbReference type="GO" id="GO:0016020">
    <property type="term" value="C:membrane"/>
    <property type="evidence" value="ECO:0007669"/>
    <property type="project" value="UniProtKB-SubCell"/>
</dbReference>
<sequence>MEQEQLNVKTPEYVSLQFQLAGLGSRSAAQIIDYTIILLTQFLIILLLFFAFNNSLSDLFLGHLESVMLAIIIIIILLLQFGYFIFFEYFWGGRTIGKRLLGIRVVQENGHNITLLSSIIRNFVRVIDMLPSAYAVGIILIFFHSKHKRLGDMTAGTIVVHERRKKPLKQSPLEKHIVQLGIQKEELQLESFHLRQFNQKDWRLLQTYVHRILHMSAQEKNLLTKQVSEILLPKIKDQMQDSTKNNEVWLVLLYLHLKDEWEYDN</sequence>
<gene>
    <name evidence="7" type="ORF">GI584_02715</name>
</gene>
<protein>
    <submittedName>
        <fullName evidence="7">RDD family protein</fullName>
    </submittedName>
</protein>
<evidence type="ECO:0000313" key="7">
    <source>
        <dbReference type="EMBL" id="QGH33028.1"/>
    </source>
</evidence>
<keyword evidence="4 5" id="KW-0472">Membrane</keyword>
<keyword evidence="3 5" id="KW-1133">Transmembrane helix</keyword>
<dbReference type="KEGG" id="grc:GI584_02715"/>